<evidence type="ECO:0000313" key="2">
    <source>
        <dbReference type="EMBL" id="KAF6168861.1"/>
    </source>
</evidence>
<organism evidence="2 3">
    <name type="scientific">Kingdonia uniflora</name>
    <dbReference type="NCBI Taxonomy" id="39325"/>
    <lineage>
        <taxon>Eukaryota</taxon>
        <taxon>Viridiplantae</taxon>
        <taxon>Streptophyta</taxon>
        <taxon>Embryophyta</taxon>
        <taxon>Tracheophyta</taxon>
        <taxon>Spermatophyta</taxon>
        <taxon>Magnoliopsida</taxon>
        <taxon>Ranunculales</taxon>
        <taxon>Circaeasteraceae</taxon>
        <taxon>Kingdonia</taxon>
    </lineage>
</organism>
<dbReference type="Proteomes" id="UP000541444">
    <property type="component" value="Unassembled WGS sequence"/>
</dbReference>
<name>A0A7J7NNU1_9MAGN</name>
<evidence type="ECO:0000313" key="3">
    <source>
        <dbReference type="Proteomes" id="UP000541444"/>
    </source>
</evidence>
<proteinExistence type="predicted"/>
<evidence type="ECO:0000256" key="1">
    <source>
        <dbReference type="SAM" id="MobiDB-lite"/>
    </source>
</evidence>
<reference evidence="2 3" key="1">
    <citation type="journal article" date="2020" name="IScience">
        <title>Genome Sequencing of the Endangered Kingdonia uniflora (Circaeasteraceae, Ranunculales) Reveals Potential Mechanisms of Evolutionary Specialization.</title>
        <authorList>
            <person name="Sun Y."/>
            <person name="Deng T."/>
            <person name="Zhang A."/>
            <person name="Moore M.J."/>
            <person name="Landis J.B."/>
            <person name="Lin N."/>
            <person name="Zhang H."/>
            <person name="Zhang X."/>
            <person name="Huang J."/>
            <person name="Zhang X."/>
            <person name="Sun H."/>
            <person name="Wang H."/>
        </authorList>
    </citation>
    <scope>NUCLEOTIDE SEQUENCE [LARGE SCALE GENOMIC DNA]</scope>
    <source>
        <strain evidence="2">TB1705</strain>
        <tissue evidence="2">Leaf</tissue>
    </source>
</reference>
<keyword evidence="3" id="KW-1185">Reference proteome</keyword>
<sequence length="211" mass="23250">MPASGTTVSGEFAQGKRRRVEPLGGSEGKVPEVRSISVNDLKEVNERPKLVILQGKEDTSQMAKSELEKKLAQAKTEALKEVKHLKAAHAVAISQLQVEAKANLYKTAEERDRLGRHLMLKGYSQEEVDVIKADTYAKEEEEKAGLLRVVDGLDDVFPQTVLDNQGDDVELPEDGSEKVVKEMSLRINDLESGLTREIETSKALLSAQAEL</sequence>
<gene>
    <name evidence="2" type="ORF">GIB67_041745</name>
</gene>
<dbReference type="AlphaFoldDB" id="A0A7J7NNU1"/>
<dbReference type="EMBL" id="JACGCM010000674">
    <property type="protein sequence ID" value="KAF6168861.1"/>
    <property type="molecule type" value="Genomic_DNA"/>
</dbReference>
<comment type="caution">
    <text evidence="2">The sequence shown here is derived from an EMBL/GenBank/DDBJ whole genome shotgun (WGS) entry which is preliminary data.</text>
</comment>
<protein>
    <submittedName>
        <fullName evidence="2">Uncharacterized protein</fullName>
    </submittedName>
</protein>
<accession>A0A7J7NNU1</accession>
<feature type="region of interest" description="Disordered" evidence="1">
    <location>
        <begin position="1"/>
        <end position="31"/>
    </location>
</feature>